<evidence type="ECO:0000313" key="4">
    <source>
        <dbReference type="Proteomes" id="UP001224775"/>
    </source>
</evidence>
<evidence type="ECO:0000313" key="3">
    <source>
        <dbReference type="EMBL" id="KAK1746445.1"/>
    </source>
</evidence>
<keyword evidence="4" id="KW-1185">Reference proteome</keyword>
<comment type="caution">
    <text evidence="3">The sequence shown here is derived from an EMBL/GenBank/DDBJ whole genome shotgun (WGS) entry which is preliminary data.</text>
</comment>
<feature type="compositionally biased region" description="Basic and acidic residues" evidence="2">
    <location>
        <begin position="48"/>
        <end position="61"/>
    </location>
</feature>
<organism evidence="3 4">
    <name type="scientific">Skeletonema marinoi</name>
    <dbReference type="NCBI Taxonomy" id="267567"/>
    <lineage>
        <taxon>Eukaryota</taxon>
        <taxon>Sar</taxon>
        <taxon>Stramenopiles</taxon>
        <taxon>Ochrophyta</taxon>
        <taxon>Bacillariophyta</taxon>
        <taxon>Coscinodiscophyceae</taxon>
        <taxon>Thalassiosirophycidae</taxon>
        <taxon>Thalassiosirales</taxon>
        <taxon>Skeletonemataceae</taxon>
        <taxon>Skeletonema</taxon>
        <taxon>Skeletonema marinoi-dohrnii complex</taxon>
    </lineage>
</organism>
<dbReference type="AlphaFoldDB" id="A0AAD9DHZ3"/>
<accession>A0AAD9DHZ3</accession>
<evidence type="ECO:0000256" key="2">
    <source>
        <dbReference type="SAM" id="MobiDB-lite"/>
    </source>
</evidence>
<gene>
    <name evidence="3" type="ORF">QTG54_003052</name>
</gene>
<feature type="compositionally biased region" description="Polar residues" evidence="2">
    <location>
        <begin position="167"/>
        <end position="178"/>
    </location>
</feature>
<feature type="compositionally biased region" description="Basic residues" evidence="2">
    <location>
        <begin position="125"/>
        <end position="135"/>
    </location>
</feature>
<feature type="coiled-coil region" evidence="1">
    <location>
        <begin position="284"/>
        <end position="311"/>
    </location>
</feature>
<feature type="compositionally biased region" description="Basic and acidic residues" evidence="2">
    <location>
        <begin position="93"/>
        <end position="114"/>
    </location>
</feature>
<dbReference type="EMBL" id="JATAAI010000004">
    <property type="protein sequence ID" value="KAK1746445.1"/>
    <property type="molecule type" value="Genomic_DNA"/>
</dbReference>
<keyword evidence="1" id="KW-0175">Coiled coil</keyword>
<sequence>MMTLESNERVWDEILDLENSNRSGSPHKTSNSNVRMDMRSSSASRKSFTKDDTPLTKDDNATLHYSAGLLQRGDTAELPMKESSRPRKKDRRRNRDGTVSRRSATRESRSDRARSLSRGLGRSLSKLRSRSKSALRKTTTDKSKRKSKRKSDVNEQTLPPDPVSIHSADTTKISYSTPDRSTSDDNTINNDDDNDSRKELMKLFERQQEELKSEMSASIANIELERKIKDNEKRVERKSKTGKSVESAWRGEGRVEAESQLIISASFRLEQQVKDRDSSIAQLRHVMEKAEEDSESRIELLERQLDKLTLTASQASYTSNAHTENSHESGDNDNSLEVKNLEALLVRILAEKDKLAFENENLRALVAQNEPSSKPVALANLRTYQLSCRNCIDQSFVGQTRDNVKQKVRDHFSEVWYVTKGMDVTVNTDETFMKSSFAQHVAGHCTNCQSSDEVVRWCVKNIKVEKISRKFFGGDTTPPTEKGKNFEF</sequence>
<proteinExistence type="predicted"/>
<name>A0AAD9DHZ3_9STRA</name>
<feature type="region of interest" description="Disordered" evidence="2">
    <location>
        <begin position="16"/>
        <end position="195"/>
    </location>
</feature>
<dbReference type="Proteomes" id="UP001224775">
    <property type="component" value="Unassembled WGS sequence"/>
</dbReference>
<evidence type="ECO:0000256" key="1">
    <source>
        <dbReference type="SAM" id="Coils"/>
    </source>
</evidence>
<reference evidence="3" key="1">
    <citation type="submission" date="2023-06" db="EMBL/GenBank/DDBJ databases">
        <title>Survivors Of The Sea: Transcriptome response of Skeletonema marinoi to long-term dormancy.</title>
        <authorList>
            <person name="Pinder M.I.M."/>
            <person name="Kourtchenko O."/>
            <person name="Robertson E.K."/>
            <person name="Larsson T."/>
            <person name="Maumus F."/>
            <person name="Osuna-Cruz C.M."/>
            <person name="Vancaester E."/>
            <person name="Stenow R."/>
            <person name="Vandepoele K."/>
            <person name="Ploug H."/>
            <person name="Bruchert V."/>
            <person name="Godhe A."/>
            <person name="Topel M."/>
        </authorList>
    </citation>
    <scope>NUCLEOTIDE SEQUENCE</scope>
    <source>
        <strain evidence="3">R05AC</strain>
    </source>
</reference>
<protein>
    <submittedName>
        <fullName evidence="3">Uncharacterized protein</fullName>
    </submittedName>
</protein>
<feature type="compositionally biased region" description="Polar residues" evidence="2">
    <location>
        <begin position="18"/>
        <end position="46"/>
    </location>
</feature>